<feature type="compositionally biased region" description="Acidic residues" evidence="1">
    <location>
        <begin position="248"/>
        <end position="257"/>
    </location>
</feature>
<reference evidence="2 3" key="1">
    <citation type="submission" date="2015-07" db="EMBL/GenBank/DDBJ databases">
        <authorList>
            <person name="Noorani M."/>
        </authorList>
    </citation>
    <scope>NUCLEOTIDE SEQUENCE [LARGE SCALE GENOMIC DNA]</scope>
    <source>
        <strain evidence="2">BBA 69670</strain>
    </source>
</reference>
<evidence type="ECO:0000313" key="3">
    <source>
        <dbReference type="Proteomes" id="UP000044841"/>
    </source>
</evidence>
<evidence type="ECO:0000256" key="1">
    <source>
        <dbReference type="SAM" id="MobiDB-lite"/>
    </source>
</evidence>
<sequence length="349" mass="37986">MAPPNVDPVMWSTLMVFQRFQVAAQSGQDKSVGRELTRLRSPTVGRSSNPTDSMEEEPTDTHQAGAVLSVVPRILPTPRTSESPEPPLHLQNPGKARSKTNKHIGATPCAFARRDKRAKRVRTPTASPARSRSQSPPLPSNCKRHCSPSPQPGLSKRSQNRCHNTHTTRAQPRTSKSNHVEVNDEESDNDSESGTAREMTKGALKNTGKKAKSTKSTSPPPDDLEPELESQKATKGPRPKGPPKEIDGPEEAPEEPESPPPRKARTRPTPKSPPPQEDDKPPPLPPSLFHPPATAPEVGLSKASDNEGIRSIAQTDMQELIKLGKAKAVGTVKIKCPVPHSNRTLRERK</sequence>
<dbReference type="Proteomes" id="UP000044841">
    <property type="component" value="Unassembled WGS sequence"/>
</dbReference>
<feature type="compositionally biased region" description="Polar residues" evidence="1">
    <location>
        <begin position="167"/>
        <end position="177"/>
    </location>
</feature>
<feature type="region of interest" description="Disordered" evidence="1">
    <location>
        <begin position="24"/>
        <end position="307"/>
    </location>
</feature>
<feature type="compositionally biased region" description="Low complexity" evidence="1">
    <location>
        <begin position="124"/>
        <end position="135"/>
    </location>
</feature>
<dbReference type="AlphaFoldDB" id="A0A0K6GH26"/>
<accession>A0A0K6GH26</accession>
<proteinExistence type="predicted"/>
<evidence type="ECO:0000313" key="2">
    <source>
        <dbReference type="EMBL" id="CUA77664.1"/>
    </source>
</evidence>
<gene>
    <name evidence="2" type="ORF">RSOLAG22IIIB_12756</name>
</gene>
<name>A0A0K6GH26_9AGAM</name>
<dbReference type="EMBL" id="CYGV01001851">
    <property type="protein sequence ID" value="CUA77664.1"/>
    <property type="molecule type" value="Genomic_DNA"/>
</dbReference>
<keyword evidence="3" id="KW-1185">Reference proteome</keyword>
<organism evidence="2 3">
    <name type="scientific">Rhizoctonia solani</name>
    <dbReference type="NCBI Taxonomy" id="456999"/>
    <lineage>
        <taxon>Eukaryota</taxon>
        <taxon>Fungi</taxon>
        <taxon>Dikarya</taxon>
        <taxon>Basidiomycota</taxon>
        <taxon>Agaricomycotina</taxon>
        <taxon>Agaricomycetes</taxon>
        <taxon>Cantharellales</taxon>
        <taxon>Ceratobasidiaceae</taxon>
        <taxon>Rhizoctonia</taxon>
    </lineage>
</organism>
<protein>
    <submittedName>
        <fullName evidence="2">Uncharacterized protein</fullName>
    </submittedName>
</protein>